<reference evidence="3" key="1">
    <citation type="journal article" date="2019" name="Int. J. Syst. Evol. Microbiol.">
        <title>The Global Catalogue of Microorganisms (GCM) 10K type strain sequencing project: providing services to taxonomists for standard genome sequencing and annotation.</title>
        <authorList>
            <consortium name="The Broad Institute Genomics Platform"/>
            <consortium name="The Broad Institute Genome Sequencing Center for Infectious Disease"/>
            <person name="Wu L."/>
            <person name="Ma J."/>
        </authorList>
    </citation>
    <scope>NUCLEOTIDE SEQUENCE [LARGE SCALE GENOMIC DNA]</scope>
    <source>
        <strain evidence="3">JCM 17666</strain>
    </source>
</reference>
<keyword evidence="3" id="KW-1185">Reference proteome</keyword>
<name>A0ABP8HQS8_9BURK</name>
<evidence type="ECO:0000313" key="3">
    <source>
        <dbReference type="Proteomes" id="UP001501671"/>
    </source>
</evidence>
<dbReference type="EMBL" id="BAABFO010000035">
    <property type="protein sequence ID" value="GAA4342841.1"/>
    <property type="molecule type" value="Genomic_DNA"/>
</dbReference>
<dbReference type="Gene3D" id="3.40.190.10">
    <property type="entry name" value="Periplasmic binding protein-like II"/>
    <property type="match status" value="1"/>
</dbReference>
<dbReference type="PANTHER" id="PTHR42928:SF5">
    <property type="entry name" value="BLR1237 PROTEIN"/>
    <property type="match status" value="1"/>
</dbReference>
<dbReference type="PIRSF" id="PIRSF017082">
    <property type="entry name" value="YflP"/>
    <property type="match status" value="1"/>
</dbReference>
<evidence type="ECO:0000313" key="2">
    <source>
        <dbReference type="EMBL" id="GAA4342841.1"/>
    </source>
</evidence>
<protein>
    <submittedName>
        <fullName evidence="2">Tripartite tricarboxylate transporter substrate binding protein</fullName>
    </submittedName>
</protein>
<dbReference type="Gene3D" id="3.40.190.150">
    <property type="entry name" value="Bordetella uptake gene, domain 1"/>
    <property type="match status" value="1"/>
</dbReference>
<gene>
    <name evidence="2" type="ORF">GCM10023144_45260</name>
</gene>
<dbReference type="Pfam" id="PF03401">
    <property type="entry name" value="TctC"/>
    <property type="match status" value="1"/>
</dbReference>
<organism evidence="2 3">
    <name type="scientific">Pigmentiphaga soli</name>
    <dbReference type="NCBI Taxonomy" id="1007095"/>
    <lineage>
        <taxon>Bacteria</taxon>
        <taxon>Pseudomonadati</taxon>
        <taxon>Pseudomonadota</taxon>
        <taxon>Betaproteobacteria</taxon>
        <taxon>Burkholderiales</taxon>
        <taxon>Alcaligenaceae</taxon>
        <taxon>Pigmentiphaga</taxon>
    </lineage>
</organism>
<accession>A0ABP8HQS8</accession>
<dbReference type="InterPro" id="IPR006311">
    <property type="entry name" value="TAT_signal"/>
</dbReference>
<dbReference type="SUPFAM" id="SSF53850">
    <property type="entry name" value="Periplasmic binding protein-like II"/>
    <property type="match status" value="1"/>
</dbReference>
<dbReference type="InterPro" id="IPR005064">
    <property type="entry name" value="BUG"/>
</dbReference>
<dbReference type="Proteomes" id="UP001501671">
    <property type="component" value="Unassembled WGS sequence"/>
</dbReference>
<evidence type="ECO:0000256" key="1">
    <source>
        <dbReference type="ARBA" id="ARBA00006987"/>
    </source>
</evidence>
<sequence>MSAHTISRRCPPQGDAGDIFPSNSRRRQLLQMAPALAAAGMAPWGKVAAAAYPDHPIRVIVPFAPGGGNDFIGRFIAQQLGRGLGQPAVVDNRAGAGGVIGVEEGAKAPADGYTLTLIGLSYAVNPSLYKLSFDPVKDITPIGKVSDGALVMVVPASLKARTLQEFVAMAKAEPGKINYATSGAGSIIHLATAHFASLAGIDMVHVPYKGGGPALSDTLTGRTQLFISSIPEALPHVKAGKLRALAVTTSTRNNMLPDVPTAAEAGLGGFEVSLWNGLIGPKGMPAPVVRRLNEEIGRALARPDAVKVLENAGYTAAPDTPEQFGRTIAEGLDLWGRVAREVGVKPE</sequence>
<proteinExistence type="inferred from homology"/>
<dbReference type="CDD" id="cd13578">
    <property type="entry name" value="PBP2_Bug27"/>
    <property type="match status" value="1"/>
</dbReference>
<dbReference type="InterPro" id="IPR042100">
    <property type="entry name" value="Bug_dom1"/>
</dbReference>
<dbReference type="PANTHER" id="PTHR42928">
    <property type="entry name" value="TRICARBOXYLATE-BINDING PROTEIN"/>
    <property type="match status" value="1"/>
</dbReference>
<dbReference type="RefSeq" id="WP_345252212.1">
    <property type="nucleotide sequence ID" value="NZ_BAABFO010000035.1"/>
</dbReference>
<dbReference type="PROSITE" id="PS51318">
    <property type="entry name" value="TAT"/>
    <property type="match status" value="1"/>
</dbReference>
<comment type="caution">
    <text evidence="2">The sequence shown here is derived from an EMBL/GenBank/DDBJ whole genome shotgun (WGS) entry which is preliminary data.</text>
</comment>
<comment type="similarity">
    <text evidence="1">Belongs to the UPF0065 (bug) family.</text>
</comment>